<protein>
    <submittedName>
        <fullName evidence="1">Uncharacterized protein</fullName>
    </submittedName>
</protein>
<gene>
    <name evidence="1" type="ORF">DFH07DRAFT_683882</name>
</gene>
<dbReference type="EMBL" id="JARJLG010000114">
    <property type="protein sequence ID" value="KAJ7743014.1"/>
    <property type="molecule type" value="Genomic_DNA"/>
</dbReference>
<comment type="caution">
    <text evidence="1">The sequence shown here is derived from an EMBL/GenBank/DDBJ whole genome shotgun (WGS) entry which is preliminary data.</text>
</comment>
<keyword evidence="2" id="KW-1185">Reference proteome</keyword>
<feature type="non-terminal residue" evidence="1">
    <location>
        <position position="1"/>
    </location>
</feature>
<proteinExistence type="predicted"/>
<name>A0AAD7IH40_9AGAR</name>
<accession>A0AAD7IH40</accession>
<sequence>KREQVNWVKNPKWTDMLVEYLCDNSTFRIKLFSDSTADAKKEKRAKQVAKDGKAVQYGVLAKHVF</sequence>
<dbReference type="AlphaFoldDB" id="A0AAD7IH40"/>
<dbReference type="Proteomes" id="UP001215280">
    <property type="component" value="Unassembled WGS sequence"/>
</dbReference>
<reference evidence="1" key="1">
    <citation type="submission" date="2023-03" db="EMBL/GenBank/DDBJ databases">
        <title>Massive genome expansion in bonnet fungi (Mycena s.s.) driven by repeated elements and novel gene families across ecological guilds.</title>
        <authorList>
            <consortium name="Lawrence Berkeley National Laboratory"/>
            <person name="Harder C.B."/>
            <person name="Miyauchi S."/>
            <person name="Viragh M."/>
            <person name="Kuo A."/>
            <person name="Thoen E."/>
            <person name="Andreopoulos B."/>
            <person name="Lu D."/>
            <person name="Skrede I."/>
            <person name="Drula E."/>
            <person name="Henrissat B."/>
            <person name="Morin E."/>
            <person name="Kohler A."/>
            <person name="Barry K."/>
            <person name="LaButti K."/>
            <person name="Morin E."/>
            <person name="Salamov A."/>
            <person name="Lipzen A."/>
            <person name="Mereny Z."/>
            <person name="Hegedus B."/>
            <person name="Baldrian P."/>
            <person name="Stursova M."/>
            <person name="Weitz H."/>
            <person name="Taylor A."/>
            <person name="Grigoriev I.V."/>
            <person name="Nagy L.G."/>
            <person name="Martin F."/>
            <person name="Kauserud H."/>
        </authorList>
    </citation>
    <scope>NUCLEOTIDE SEQUENCE</scope>
    <source>
        <strain evidence="1">CBHHK188m</strain>
    </source>
</reference>
<evidence type="ECO:0000313" key="1">
    <source>
        <dbReference type="EMBL" id="KAJ7743014.1"/>
    </source>
</evidence>
<organism evidence="1 2">
    <name type="scientific">Mycena maculata</name>
    <dbReference type="NCBI Taxonomy" id="230809"/>
    <lineage>
        <taxon>Eukaryota</taxon>
        <taxon>Fungi</taxon>
        <taxon>Dikarya</taxon>
        <taxon>Basidiomycota</taxon>
        <taxon>Agaricomycotina</taxon>
        <taxon>Agaricomycetes</taxon>
        <taxon>Agaricomycetidae</taxon>
        <taxon>Agaricales</taxon>
        <taxon>Marasmiineae</taxon>
        <taxon>Mycenaceae</taxon>
        <taxon>Mycena</taxon>
    </lineage>
</organism>
<feature type="non-terminal residue" evidence="1">
    <location>
        <position position="65"/>
    </location>
</feature>
<evidence type="ECO:0000313" key="2">
    <source>
        <dbReference type="Proteomes" id="UP001215280"/>
    </source>
</evidence>